<dbReference type="EMBL" id="LAZR01026581">
    <property type="protein sequence ID" value="KKL68272.1"/>
    <property type="molecule type" value="Genomic_DNA"/>
</dbReference>
<evidence type="ECO:0000313" key="1">
    <source>
        <dbReference type="EMBL" id="KKL68272.1"/>
    </source>
</evidence>
<proteinExistence type="predicted"/>
<dbReference type="AlphaFoldDB" id="A0A0F9GYY6"/>
<comment type="caution">
    <text evidence="1">The sequence shown here is derived from an EMBL/GenBank/DDBJ whole genome shotgun (WGS) entry which is preliminary data.</text>
</comment>
<reference evidence="1" key="1">
    <citation type="journal article" date="2015" name="Nature">
        <title>Complex archaea that bridge the gap between prokaryotes and eukaryotes.</title>
        <authorList>
            <person name="Spang A."/>
            <person name="Saw J.H."/>
            <person name="Jorgensen S.L."/>
            <person name="Zaremba-Niedzwiedzka K."/>
            <person name="Martijn J."/>
            <person name="Lind A.E."/>
            <person name="van Eijk R."/>
            <person name="Schleper C."/>
            <person name="Guy L."/>
            <person name="Ettema T.J."/>
        </authorList>
    </citation>
    <scope>NUCLEOTIDE SEQUENCE</scope>
</reference>
<organism evidence="1">
    <name type="scientific">marine sediment metagenome</name>
    <dbReference type="NCBI Taxonomy" id="412755"/>
    <lineage>
        <taxon>unclassified sequences</taxon>
        <taxon>metagenomes</taxon>
        <taxon>ecological metagenomes</taxon>
    </lineage>
</organism>
<protein>
    <submittedName>
        <fullName evidence="1">Uncharacterized protein</fullName>
    </submittedName>
</protein>
<gene>
    <name evidence="1" type="ORF">LCGC14_2126630</name>
</gene>
<accession>A0A0F9GYY6</accession>
<name>A0A0F9GYY6_9ZZZZ</name>
<sequence length="68" mass="7831">MRKGRPSKSEEEKRSETIGIRFTKREADALYLKAGRENTEVSPMIRCILNDLGILVTPKTRRLSTRII</sequence>